<dbReference type="AlphaFoldDB" id="A0A1F5EY15"/>
<dbReference type="CDD" id="cd05403">
    <property type="entry name" value="NT_KNTase_like"/>
    <property type="match status" value="1"/>
</dbReference>
<feature type="domain" description="Polymerase beta nucleotidyltransferase" evidence="1">
    <location>
        <begin position="106"/>
        <end position="161"/>
    </location>
</feature>
<dbReference type="SUPFAM" id="SSF81301">
    <property type="entry name" value="Nucleotidyltransferase"/>
    <property type="match status" value="1"/>
</dbReference>
<dbReference type="Gene3D" id="3.30.460.10">
    <property type="entry name" value="Beta Polymerase, domain 2"/>
    <property type="match status" value="1"/>
</dbReference>
<dbReference type="Gene3D" id="1.10.10.10">
    <property type="entry name" value="Winged helix-like DNA-binding domain superfamily/Winged helix DNA-binding domain"/>
    <property type="match status" value="1"/>
</dbReference>
<dbReference type="InterPro" id="IPR041633">
    <property type="entry name" value="Polbeta"/>
</dbReference>
<name>A0A1F5EY15_9BACT</name>
<evidence type="ECO:0000259" key="1">
    <source>
        <dbReference type="Pfam" id="PF18765"/>
    </source>
</evidence>
<accession>A0A1F5EY15</accession>
<reference evidence="2 3" key="1">
    <citation type="journal article" date="2016" name="Nat. Commun.">
        <title>Thousands of microbial genomes shed light on interconnected biogeochemical processes in an aquifer system.</title>
        <authorList>
            <person name="Anantharaman K."/>
            <person name="Brown C.T."/>
            <person name="Hug L.A."/>
            <person name="Sharon I."/>
            <person name="Castelle C.J."/>
            <person name="Probst A.J."/>
            <person name="Thomas B.C."/>
            <person name="Singh A."/>
            <person name="Wilkins M.J."/>
            <person name="Karaoz U."/>
            <person name="Brodie E.L."/>
            <person name="Williams K.H."/>
            <person name="Hubbard S.S."/>
            <person name="Banfield J.F."/>
        </authorList>
    </citation>
    <scope>NUCLEOTIDE SEQUENCE [LARGE SCALE GENOMIC DNA]</scope>
</reference>
<dbReference type="STRING" id="1817816.A2Y64_06865"/>
<sequence length="202" mass="22697">MGTLYMDSIGSALFGKTRRAILSLFFSDTDSSFYVRQIVRAVGVGHGTIQRELHRLNRAQILKRMVNGNQVNYQANEECPIFKELKAIITKTAGVSEVIREALMPAYEVINAAFIFGSYASLNENRGSDVDVMIIGDISFSRSVELLKGAQKKLGREINPVVMSKEELDDKMGKKHYFIRDVLTKPLIFLIGDKNEFKSVVK</sequence>
<dbReference type="SUPFAM" id="SSF46785">
    <property type="entry name" value="Winged helix' DNA-binding domain"/>
    <property type="match status" value="1"/>
</dbReference>
<organism evidence="2 3">
    <name type="scientific">Candidatus Coatesbacteria bacterium RBG_13_66_14</name>
    <dbReference type="NCBI Taxonomy" id="1817816"/>
    <lineage>
        <taxon>Bacteria</taxon>
        <taxon>Candidatus Coatesiibacteriota</taxon>
    </lineage>
</organism>
<dbReference type="EMBL" id="MFAF01000127">
    <property type="protein sequence ID" value="OGD72282.1"/>
    <property type="molecule type" value="Genomic_DNA"/>
</dbReference>
<proteinExistence type="predicted"/>
<dbReference type="CDD" id="cd00090">
    <property type="entry name" value="HTH_ARSR"/>
    <property type="match status" value="1"/>
</dbReference>
<dbReference type="InterPro" id="IPR036388">
    <property type="entry name" value="WH-like_DNA-bd_sf"/>
</dbReference>
<comment type="caution">
    <text evidence="2">The sequence shown here is derived from an EMBL/GenBank/DDBJ whole genome shotgun (WGS) entry which is preliminary data.</text>
</comment>
<dbReference type="Proteomes" id="UP000177187">
    <property type="component" value="Unassembled WGS sequence"/>
</dbReference>
<dbReference type="InterPro" id="IPR011991">
    <property type="entry name" value="ArsR-like_HTH"/>
</dbReference>
<evidence type="ECO:0000313" key="2">
    <source>
        <dbReference type="EMBL" id="OGD72282.1"/>
    </source>
</evidence>
<dbReference type="Pfam" id="PF18765">
    <property type="entry name" value="Polbeta"/>
    <property type="match status" value="1"/>
</dbReference>
<evidence type="ECO:0000313" key="3">
    <source>
        <dbReference type="Proteomes" id="UP000177187"/>
    </source>
</evidence>
<protein>
    <recommendedName>
        <fullName evidence="1">Polymerase beta nucleotidyltransferase domain-containing protein</fullName>
    </recommendedName>
</protein>
<gene>
    <name evidence="2" type="ORF">A2Y64_06865</name>
</gene>
<dbReference type="InterPro" id="IPR036390">
    <property type="entry name" value="WH_DNA-bd_sf"/>
</dbReference>
<dbReference type="InterPro" id="IPR043519">
    <property type="entry name" value="NT_sf"/>
</dbReference>